<dbReference type="OrthoDB" id="342281at2759"/>
<evidence type="ECO:0000313" key="8">
    <source>
        <dbReference type="EMBL" id="EKG13475.1"/>
    </source>
</evidence>
<dbReference type="PROSITE" id="PS51469">
    <property type="entry name" value="SUN"/>
    <property type="match status" value="1"/>
</dbReference>
<keyword evidence="4 6" id="KW-0472">Membrane</keyword>
<feature type="region of interest" description="Disordered" evidence="5">
    <location>
        <begin position="97"/>
        <end position="254"/>
    </location>
</feature>
<dbReference type="InterPro" id="IPR045119">
    <property type="entry name" value="SUN1-5"/>
</dbReference>
<dbReference type="InParanoid" id="K2S9C7"/>
<comment type="subcellular location">
    <subcellularLocation>
        <location evidence="1">Membrane</location>
    </subcellularLocation>
</comment>
<evidence type="ECO:0000256" key="5">
    <source>
        <dbReference type="SAM" id="MobiDB-lite"/>
    </source>
</evidence>
<evidence type="ECO:0000256" key="2">
    <source>
        <dbReference type="ARBA" id="ARBA00022692"/>
    </source>
</evidence>
<name>K2S9C7_MACPH</name>
<dbReference type="VEuPathDB" id="FungiDB:MPH_09384"/>
<dbReference type="PANTHER" id="PTHR12911">
    <property type="entry name" value="SAD1/UNC-84-LIKE PROTEIN-RELATED"/>
    <property type="match status" value="1"/>
</dbReference>
<dbReference type="Proteomes" id="UP000007129">
    <property type="component" value="Unassembled WGS sequence"/>
</dbReference>
<feature type="compositionally biased region" description="Polar residues" evidence="5">
    <location>
        <begin position="200"/>
        <end position="210"/>
    </location>
</feature>
<comment type="caution">
    <text evidence="8">The sequence shown here is derived from an EMBL/GenBank/DDBJ whole genome shotgun (WGS) entry which is preliminary data.</text>
</comment>
<evidence type="ECO:0000256" key="4">
    <source>
        <dbReference type="ARBA" id="ARBA00023136"/>
    </source>
</evidence>
<dbReference type="AlphaFoldDB" id="K2S9C7"/>
<dbReference type="EMBL" id="AHHD01000412">
    <property type="protein sequence ID" value="EKG13475.1"/>
    <property type="molecule type" value="Genomic_DNA"/>
</dbReference>
<dbReference type="Gene3D" id="2.60.120.260">
    <property type="entry name" value="Galactose-binding domain-like"/>
    <property type="match status" value="1"/>
</dbReference>
<protein>
    <submittedName>
        <fullName evidence="8">Sad1/UNC-like protein</fullName>
    </submittedName>
</protein>
<dbReference type="GO" id="GO:0034993">
    <property type="term" value="C:meiotic nuclear membrane microtubule tethering complex"/>
    <property type="evidence" value="ECO:0007669"/>
    <property type="project" value="TreeGrafter"/>
</dbReference>
<feature type="domain" description="SUN" evidence="7">
    <location>
        <begin position="657"/>
        <end position="844"/>
    </location>
</feature>
<dbReference type="eggNOG" id="ENOG502SU65">
    <property type="taxonomic scope" value="Eukaryota"/>
</dbReference>
<evidence type="ECO:0000256" key="6">
    <source>
        <dbReference type="SAM" id="Phobius"/>
    </source>
</evidence>
<proteinExistence type="predicted"/>
<feature type="compositionally biased region" description="Polar residues" evidence="5">
    <location>
        <begin position="300"/>
        <end position="323"/>
    </location>
</feature>
<evidence type="ECO:0000256" key="1">
    <source>
        <dbReference type="ARBA" id="ARBA00004370"/>
    </source>
</evidence>
<gene>
    <name evidence="8" type="ORF">MPH_09384</name>
</gene>
<feature type="transmembrane region" description="Helical" evidence="6">
    <location>
        <begin position="407"/>
        <end position="432"/>
    </location>
</feature>
<reference evidence="8 9" key="1">
    <citation type="journal article" date="2012" name="BMC Genomics">
        <title>Tools to kill: Genome of one of the most destructive plant pathogenic fungi Macrophomina phaseolina.</title>
        <authorList>
            <person name="Islam M.S."/>
            <person name="Haque M.S."/>
            <person name="Islam M.M."/>
            <person name="Emdad E.M."/>
            <person name="Halim A."/>
            <person name="Hossen Q.M.M."/>
            <person name="Hossain M.Z."/>
            <person name="Ahmed B."/>
            <person name="Rahim S."/>
            <person name="Rahman M.S."/>
            <person name="Alam M.M."/>
            <person name="Hou S."/>
            <person name="Wan X."/>
            <person name="Saito J.A."/>
            <person name="Alam M."/>
        </authorList>
    </citation>
    <scope>NUCLEOTIDE SEQUENCE [LARGE SCALE GENOMIC DNA]</scope>
    <source>
        <strain evidence="8 9">MS6</strain>
    </source>
</reference>
<dbReference type="GO" id="GO:0043495">
    <property type="term" value="F:protein-membrane adaptor activity"/>
    <property type="evidence" value="ECO:0007669"/>
    <property type="project" value="TreeGrafter"/>
</dbReference>
<feature type="compositionally biased region" description="Basic and acidic residues" evidence="5">
    <location>
        <begin position="149"/>
        <end position="158"/>
    </location>
</feature>
<dbReference type="PANTHER" id="PTHR12911:SF8">
    <property type="entry name" value="KLAROID PROTEIN-RELATED"/>
    <property type="match status" value="1"/>
</dbReference>
<sequence>MAIVRCCSSPSKTPHLFTPRSSFLLSSTTSSVGLRFSIAWCHRVSSTVRPPCLVSVLQPLYSPLFHNHSTLTSSQLPPCLSLLVRLYLHLAFQTSSDSALGSGSRAPSAAPRVTSRAPPPASDMSTPRRSTRIAARTPSIVGSDAGSDAGDRRVDRGSKSPTNAGQVGRLVTTGNAKSHAYGSGGPDDRSSDHPEAMEAPTTQQGFASSFSRHRELARATLNAAPALPEIREESEASSTYSGMSPVDSRFTNDPSVENFINGRFINRPYAEDFNSHPTTQAVDNPFIRGSVKRSSDKDSINNQPARGTSISSQSSLRSPVTNPSRHSGVSSSHHSSVFNNDNRSAPSLASMDDRPPTRDTHTSSQGFSRTWGDLRETAFAAWAVYSPAWYAIARRILRNFFSPIIEILLALSKVSAMILGLIFSILFFYLLIDMSFRAVFWHDVNVSEYVRERTLQAINILPGSPIIQPFPIAGDQPGQFSSLHNSIVQVQNRVGLIEKDIDSLQRKIPDTVMLAYNPKTGRNEIPGAFWHALRDNLAQEVGDSPNTPSWTEFWKHNKAHLNAYLSDAVDSKLKEAIKDDAPVDKETFINMVRDQFLHLEDRVANVESTWSQRLDDKLQGFVAGLPKGQLNTMANMVLLENAWNSLHAVNFFSRSLGAAVDPHLTSPTMASRGLVRKFLERWTWIPGDLPPTAALMGWEELTDCWCAARSPGSSSSGRAQIAVVMPHAIVPETLVVEHIPRDGTLDIGSAPRGMEVWAEVRDEGVRRAFPDNADGNDNEKPGKDWVRVGSFEYRVDALNHIQAFDLHSELLARHPVNKVVVRVTGTWGRDWACLYRLRMNGRPAEDFSGFVA</sequence>
<organism evidence="8 9">
    <name type="scientific">Macrophomina phaseolina (strain MS6)</name>
    <name type="common">Charcoal rot fungus</name>
    <dbReference type="NCBI Taxonomy" id="1126212"/>
    <lineage>
        <taxon>Eukaryota</taxon>
        <taxon>Fungi</taxon>
        <taxon>Dikarya</taxon>
        <taxon>Ascomycota</taxon>
        <taxon>Pezizomycotina</taxon>
        <taxon>Dothideomycetes</taxon>
        <taxon>Dothideomycetes incertae sedis</taxon>
        <taxon>Botryosphaeriales</taxon>
        <taxon>Botryosphaeriaceae</taxon>
        <taxon>Macrophomina</taxon>
    </lineage>
</organism>
<accession>K2S9C7</accession>
<dbReference type="Pfam" id="PF07738">
    <property type="entry name" value="Sad1_UNC"/>
    <property type="match status" value="1"/>
</dbReference>
<dbReference type="InterPro" id="IPR012919">
    <property type="entry name" value="SUN_dom"/>
</dbReference>
<dbReference type="HOGENOM" id="CLU_016896_0_0_1"/>
<feature type="compositionally biased region" description="Basic and acidic residues" evidence="5">
    <location>
        <begin position="351"/>
        <end position="361"/>
    </location>
</feature>
<keyword evidence="2 6" id="KW-0812">Transmembrane</keyword>
<evidence type="ECO:0000313" key="9">
    <source>
        <dbReference type="Proteomes" id="UP000007129"/>
    </source>
</evidence>
<evidence type="ECO:0000256" key="3">
    <source>
        <dbReference type="ARBA" id="ARBA00022989"/>
    </source>
</evidence>
<keyword evidence="3 6" id="KW-1133">Transmembrane helix</keyword>
<feature type="region of interest" description="Disordered" evidence="5">
    <location>
        <begin position="271"/>
        <end position="367"/>
    </location>
</feature>
<feature type="compositionally biased region" description="Polar residues" evidence="5">
    <location>
        <begin position="337"/>
        <end position="347"/>
    </location>
</feature>
<feature type="compositionally biased region" description="Low complexity" evidence="5">
    <location>
        <begin position="324"/>
        <end position="336"/>
    </location>
</feature>
<evidence type="ECO:0000259" key="7">
    <source>
        <dbReference type="PROSITE" id="PS51469"/>
    </source>
</evidence>
<feature type="compositionally biased region" description="Basic and acidic residues" evidence="5">
    <location>
        <begin position="186"/>
        <end position="196"/>
    </location>
</feature>
<dbReference type="STRING" id="1126212.K2S9C7"/>